<evidence type="ECO:0000313" key="16">
    <source>
        <dbReference type="EMBL" id="VAZ83436.1"/>
    </source>
</evidence>
<feature type="binding site" evidence="13">
    <location>
        <position position="688"/>
    </location>
    <ligand>
        <name>Zn(2+)</name>
        <dbReference type="ChEBI" id="CHEBI:29105"/>
    </ligand>
</feature>
<feature type="binding site" evidence="13">
    <location>
        <position position="581"/>
    </location>
    <ligand>
        <name>Zn(2+)</name>
        <dbReference type="ChEBI" id="CHEBI:29105"/>
    </ligand>
</feature>
<dbReference type="GO" id="GO:0006419">
    <property type="term" value="P:alanyl-tRNA aminoacylation"/>
    <property type="evidence" value="ECO:0007669"/>
    <property type="project" value="UniProtKB-UniRule"/>
</dbReference>
<dbReference type="FunFam" id="3.30.980.10:FF:000004">
    <property type="entry name" value="Alanine--tRNA ligase, cytoplasmic"/>
    <property type="match status" value="1"/>
</dbReference>
<comment type="cofactor">
    <cofactor evidence="13">
        <name>Zn(2+)</name>
        <dbReference type="ChEBI" id="CHEBI:29105"/>
    </cofactor>
    <text evidence="13">Binds 1 zinc ion per subunit.</text>
</comment>
<comment type="function">
    <text evidence="11 13">Catalyzes the attachment of alanine to tRNA(Ala) in a two-step reaction: alanine is first activated by ATP to form Ala-AMP and then transferred to the acceptor end of tRNA(Ala). Also edits incorrectly charged Ser-tRNA(Ala) and Gly-tRNA(Ala) via its editing domain.</text>
</comment>
<name>A0AB38USM4_9MYCO</name>
<dbReference type="SUPFAM" id="SSF50447">
    <property type="entry name" value="Translation proteins"/>
    <property type="match status" value="1"/>
</dbReference>
<comment type="similarity">
    <text evidence="1 13">Belongs to the class-II aminoacyl-tRNA synthetase family.</text>
</comment>
<evidence type="ECO:0000256" key="3">
    <source>
        <dbReference type="ARBA" id="ARBA00022598"/>
    </source>
</evidence>
<dbReference type="Gene3D" id="6.10.250.550">
    <property type="match status" value="1"/>
</dbReference>
<feature type="coiled-coil region" evidence="14">
    <location>
        <begin position="750"/>
        <end position="777"/>
    </location>
</feature>
<dbReference type="FunFam" id="3.30.930.10:FF:000004">
    <property type="entry name" value="Alanine--tRNA ligase"/>
    <property type="match status" value="1"/>
</dbReference>
<evidence type="ECO:0000259" key="15">
    <source>
        <dbReference type="PROSITE" id="PS50860"/>
    </source>
</evidence>
<evidence type="ECO:0000256" key="9">
    <source>
        <dbReference type="ARBA" id="ARBA00022917"/>
    </source>
</evidence>
<dbReference type="SUPFAM" id="SSF55186">
    <property type="entry name" value="ThrRS/AlaRS common domain"/>
    <property type="match status" value="1"/>
</dbReference>
<dbReference type="InterPro" id="IPR045864">
    <property type="entry name" value="aa-tRNA-synth_II/BPL/LPL"/>
</dbReference>
<dbReference type="Gene3D" id="3.30.54.20">
    <property type="match status" value="1"/>
</dbReference>
<dbReference type="NCBIfam" id="TIGR00344">
    <property type="entry name" value="alaS"/>
    <property type="match status" value="1"/>
</dbReference>
<dbReference type="GO" id="GO:0000049">
    <property type="term" value="F:tRNA binding"/>
    <property type="evidence" value="ECO:0007669"/>
    <property type="project" value="UniProtKB-KW"/>
</dbReference>
<evidence type="ECO:0000256" key="2">
    <source>
        <dbReference type="ARBA" id="ARBA00022555"/>
    </source>
</evidence>
<gene>
    <name evidence="13 16" type="primary">alaS</name>
    <name evidence="16" type="ORF">LAUMK42_02253</name>
</gene>
<evidence type="ECO:0000256" key="6">
    <source>
        <dbReference type="ARBA" id="ARBA00022833"/>
    </source>
</evidence>
<keyword evidence="10 13" id="KW-0030">Aminoacyl-tRNA synthetase</keyword>
<evidence type="ECO:0000256" key="4">
    <source>
        <dbReference type="ARBA" id="ARBA00022723"/>
    </source>
</evidence>
<dbReference type="Gene3D" id="3.30.980.10">
    <property type="entry name" value="Threonyl-trna Synthetase, Chain A, domain 2"/>
    <property type="match status" value="1"/>
</dbReference>
<dbReference type="GO" id="GO:0005829">
    <property type="term" value="C:cytosol"/>
    <property type="evidence" value="ECO:0007669"/>
    <property type="project" value="TreeGrafter"/>
</dbReference>
<dbReference type="InterPro" id="IPR003156">
    <property type="entry name" value="DHHA1_dom"/>
</dbReference>
<proteinExistence type="inferred from homology"/>
<evidence type="ECO:0000256" key="13">
    <source>
        <dbReference type="HAMAP-Rule" id="MF_00036"/>
    </source>
</evidence>
<dbReference type="GO" id="GO:0004813">
    <property type="term" value="F:alanine-tRNA ligase activity"/>
    <property type="evidence" value="ECO:0007669"/>
    <property type="project" value="UniProtKB-UniRule"/>
</dbReference>
<comment type="catalytic activity">
    <reaction evidence="12 13">
        <text>tRNA(Ala) + L-alanine + ATP = L-alanyl-tRNA(Ala) + AMP + diphosphate</text>
        <dbReference type="Rhea" id="RHEA:12540"/>
        <dbReference type="Rhea" id="RHEA-COMP:9657"/>
        <dbReference type="Rhea" id="RHEA-COMP:9923"/>
        <dbReference type="ChEBI" id="CHEBI:30616"/>
        <dbReference type="ChEBI" id="CHEBI:33019"/>
        <dbReference type="ChEBI" id="CHEBI:57972"/>
        <dbReference type="ChEBI" id="CHEBI:78442"/>
        <dbReference type="ChEBI" id="CHEBI:78497"/>
        <dbReference type="ChEBI" id="CHEBI:456215"/>
        <dbReference type="EC" id="6.1.1.7"/>
    </reaction>
</comment>
<dbReference type="InterPro" id="IPR018165">
    <property type="entry name" value="Ala-tRNA-synth_IIc_core"/>
</dbReference>
<sequence length="901" mass="96643">MQTHEIRKRFLDHFVKAGHTEVPSASVILDDPNLLFVNAGMVQFVPYFLGQRTPPYPTATSIQKCIRTPDIDEVGITTRHNTFFQMAGNFSFGDYFKRGAIELAWSLLTNAVAAGGYGLDPERLWATVYLDDDEAAGLWREVAGLPPERIQRRGMADNYWSMGIPGPCGPSSEIYYDRGPDYGPEGGPIVNEDRYLEVWNLVFMQNERGEGTTKEDYEILGPLPRKNIDTGMGVERVALVLQDVHNVYETDLLRPVIDAVAARASRPYDAGNHADDVRYRIIADHSRTAAILIGDGVSPGNDGRGYVLRRLLRRVIRSAKLLNIDTPIVGELMATVRDAMGPSYPELVSDFDRINRIAVAEETAFNRTLASGSRLFDEVAGTTKAKGATVVSGADAFTLHDTYGFPIELTLEMAAESGLAVDESGFRELMAEQRRRAKADAAARKHAHADLTAYRELVDAGPTEFTGFDELASEARILGIFVDGKRVPVVAHGDAVAADRVELVLDRTPLYAESGGQVADAGAISGTGSGASARAAVTDVQKIAKTLHVHRVNVESGEFVEGDTVIAAVDSGWRKGATQGHSGTHMVHAALRQVLGPNAVQAGSLNRPGYLRFDFNWQGPLTEDQRTHIEEVTNEAVQADFEVHTFTEQLDKAKAMGAMALFGESYPDEVRVVEIGGPFSLELCGGTHVESSAQIGPVTILGESSIGSGVRRVEAYVGLDSFRHLAKERALMAGLASSLKVPSDEVPTRVANLVDRLKAAEKELERVRLANARAAAVNAAAGAERIGNVRVVAQRMSGGITSADLRSLVGDIRGRLGSDPAVIALIAEGENDSVPYAVAANPAAQDLGIRANELIKQLAVAVDGRGGGKADLAQGSGKNPAGIDAALDAVRSEIAAIARVG</sequence>
<dbReference type="SUPFAM" id="SSF55681">
    <property type="entry name" value="Class II aaRS and biotin synthetases"/>
    <property type="match status" value="1"/>
</dbReference>
<dbReference type="InterPro" id="IPR012947">
    <property type="entry name" value="tRNA_SAD"/>
</dbReference>
<evidence type="ECO:0000256" key="1">
    <source>
        <dbReference type="ARBA" id="ARBA00008226"/>
    </source>
</evidence>
<dbReference type="InterPro" id="IPR002318">
    <property type="entry name" value="Ala-tRNA-lgiase_IIc"/>
</dbReference>
<evidence type="ECO:0000256" key="8">
    <source>
        <dbReference type="ARBA" id="ARBA00022884"/>
    </source>
</evidence>
<dbReference type="SUPFAM" id="SSF101353">
    <property type="entry name" value="Putative anticodon-binding domain of alanyl-tRNA synthetase (AlaRS)"/>
    <property type="match status" value="1"/>
</dbReference>
<accession>A0AB38USM4</accession>
<dbReference type="Pfam" id="PF07973">
    <property type="entry name" value="tRNA_SAD"/>
    <property type="match status" value="1"/>
</dbReference>
<keyword evidence="13" id="KW-0963">Cytoplasm</keyword>
<protein>
    <recommendedName>
        <fullName evidence="13">Alanine--tRNA ligase</fullName>
        <ecNumber evidence="13">6.1.1.7</ecNumber>
    </recommendedName>
    <alternativeName>
        <fullName evidence="13">Alanyl-tRNA synthetase</fullName>
        <shortName evidence="13">AlaRS</shortName>
    </alternativeName>
</protein>
<evidence type="ECO:0000313" key="17">
    <source>
        <dbReference type="Proteomes" id="UP000279331"/>
    </source>
</evidence>
<keyword evidence="14" id="KW-0175">Coiled coil</keyword>
<comment type="caution">
    <text evidence="16">The sequence shown here is derived from an EMBL/GenBank/DDBJ whole genome shotgun (WGS) entry which is preliminary data.</text>
</comment>
<dbReference type="GO" id="GO:0008270">
    <property type="term" value="F:zinc ion binding"/>
    <property type="evidence" value="ECO:0007669"/>
    <property type="project" value="UniProtKB-UniRule"/>
</dbReference>
<dbReference type="Gene3D" id="3.30.930.10">
    <property type="entry name" value="Bira Bifunctional Protein, Domain 2"/>
    <property type="match status" value="1"/>
</dbReference>
<dbReference type="EC" id="6.1.1.7" evidence="13"/>
<dbReference type="Gene3D" id="3.10.310.40">
    <property type="match status" value="1"/>
</dbReference>
<dbReference type="Proteomes" id="UP000279331">
    <property type="component" value="Unassembled WGS sequence"/>
</dbReference>
<dbReference type="EMBL" id="UPHL01000057">
    <property type="protein sequence ID" value="VAZ83436.1"/>
    <property type="molecule type" value="Genomic_DNA"/>
</dbReference>
<keyword evidence="7 13" id="KW-0067">ATP-binding</keyword>
<dbReference type="HAMAP" id="MF_00036_B">
    <property type="entry name" value="Ala_tRNA_synth_B"/>
    <property type="match status" value="1"/>
</dbReference>
<dbReference type="Gene3D" id="2.40.30.130">
    <property type="match status" value="1"/>
</dbReference>
<keyword evidence="6 13" id="KW-0862">Zinc</keyword>
<keyword evidence="5 13" id="KW-0547">Nucleotide-binding</keyword>
<keyword evidence="4 13" id="KW-0479">Metal-binding</keyword>
<dbReference type="InterPro" id="IPR018164">
    <property type="entry name" value="Ala-tRNA-synth_IIc_N"/>
</dbReference>
<dbReference type="Pfam" id="PF01411">
    <property type="entry name" value="tRNA-synt_2c"/>
    <property type="match status" value="1"/>
</dbReference>
<dbReference type="InterPro" id="IPR009000">
    <property type="entry name" value="Transl_B-barrel_sf"/>
</dbReference>
<dbReference type="InterPro" id="IPR023033">
    <property type="entry name" value="Ala_tRNA_ligase_euk/bac"/>
</dbReference>
<dbReference type="PANTHER" id="PTHR11777">
    <property type="entry name" value="ALANYL-TRNA SYNTHETASE"/>
    <property type="match status" value="1"/>
</dbReference>
<comment type="subcellular location">
    <subcellularLocation>
        <location evidence="13">Cytoplasm</location>
    </subcellularLocation>
</comment>
<evidence type="ECO:0000256" key="11">
    <source>
        <dbReference type="ARBA" id="ARBA00024779"/>
    </source>
</evidence>
<dbReference type="PRINTS" id="PR00980">
    <property type="entry name" value="TRNASYNTHALA"/>
</dbReference>
<dbReference type="FunFam" id="3.10.310.40:FF:000001">
    <property type="entry name" value="Alanine--tRNA ligase"/>
    <property type="match status" value="1"/>
</dbReference>
<dbReference type="RefSeq" id="WP_122511039.1">
    <property type="nucleotide sequence ID" value="NZ_MWKV01000001.1"/>
</dbReference>
<evidence type="ECO:0000256" key="7">
    <source>
        <dbReference type="ARBA" id="ARBA00022840"/>
    </source>
</evidence>
<evidence type="ECO:0000256" key="12">
    <source>
        <dbReference type="ARBA" id="ARBA00048300"/>
    </source>
</evidence>
<keyword evidence="9 13" id="KW-0648">Protein biosynthesis</keyword>
<dbReference type="SMART" id="SM00863">
    <property type="entry name" value="tRNA_SAD"/>
    <property type="match status" value="1"/>
</dbReference>
<dbReference type="PROSITE" id="PS50860">
    <property type="entry name" value="AA_TRNA_LIGASE_II_ALA"/>
    <property type="match status" value="1"/>
</dbReference>
<dbReference type="Pfam" id="PF02272">
    <property type="entry name" value="DHHA1"/>
    <property type="match status" value="1"/>
</dbReference>
<dbReference type="PANTHER" id="PTHR11777:SF9">
    <property type="entry name" value="ALANINE--TRNA LIGASE, CYTOPLASMIC"/>
    <property type="match status" value="1"/>
</dbReference>
<organism evidence="16 17">
    <name type="scientific">Mycobacterium persicum</name>
    <dbReference type="NCBI Taxonomy" id="1487726"/>
    <lineage>
        <taxon>Bacteria</taxon>
        <taxon>Bacillati</taxon>
        <taxon>Actinomycetota</taxon>
        <taxon>Actinomycetes</taxon>
        <taxon>Mycobacteriales</taxon>
        <taxon>Mycobacteriaceae</taxon>
        <taxon>Mycobacterium</taxon>
    </lineage>
</organism>
<reference evidence="16 17" key="1">
    <citation type="submission" date="2018-09" db="EMBL/GenBank/DDBJ databases">
        <authorList>
            <person name="Tagini F."/>
        </authorList>
    </citation>
    <scope>NUCLEOTIDE SEQUENCE [LARGE SCALE GENOMIC DNA]</scope>
    <source>
        <strain evidence="16 17">MK42</strain>
    </source>
</reference>
<keyword evidence="3 13" id="KW-0436">Ligase</keyword>
<keyword evidence="2 13" id="KW-0820">tRNA-binding</keyword>
<dbReference type="AlphaFoldDB" id="A0AB38USM4"/>
<feature type="binding site" evidence="13">
    <location>
        <position position="585"/>
    </location>
    <ligand>
        <name>Zn(2+)</name>
        <dbReference type="ChEBI" id="CHEBI:29105"/>
    </ligand>
</feature>
<dbReference type="InterPro" id="IPR050058">
    <property type="entry name" value="Ala-tRNA_ligase"/>
</dbReference>
<dbReference type="InterPro" id="IPR018163">
    <property type="entry name" value="Thr/Ala-tRNA-synth_IIc_edit"/>
</dbReference>
<dbReference type="InterPro" id="IPR018162">
    <property type="entry name" value="Ala-tRNA-ligase_IIc_anticod-bd"/>
</dbReference>
<evidence type="ECO:0000256" key="5">
    <source>
        <dbReference type="ARBA" id="ARBA00022741"/>
    </source>
</evidence>
<dbReference type="FunFam" id="3.30.54.20:FF:000001">
    <property type="entry name" value="Alanine--tRNA ligase"/>
    <property type="match status" value="1"/>
</dbReference>
<dbReference type="CDD" id="cd00673">
    <property type="entry name" value="AlaRS_core"/>
    <property type="match status" value="1"/>
</dbReference>
<evidence type="ECO:0000256" key="10">
    <source>
        <dbReference type="ARBA" id="ARBA00023146"/>
    </source>
</evidence>
<dbReference type="GO" id="GO:0005524">
    <property type="term" value="F:ATP binding"/>
    <property type="evidence" value="ECO:0007669"/>
    <property type="project" value="UniProtKB-UniRule"/>
</dbReference>
<feature type="domain" description="Alanyl-transfer RNA synthetases family profile" evidence="15">
    <location>
        <begin position="1"/>
        <end position="727"/>
    </location>
</feature>
<feature type="binding site" evidence="13">
    <location>
        <position position="684"/>
    </location>
    <ligand>
        <name>Zn(2+)</name>
        <dbReference type="ChEBI" id="CHEBI:29105"/>
    </ligand>
</feature>
<evidence type="ECO:0000256" key="14">
    <source>
        <dbReference type="SAM" id="Coils"/>
    </source>
</evidence>
<dbReference type="GO" id="GO:0002161">
    <property type="term" value="F:aminoacyl-tRNA deacylase activity"/>
    <property type="evidence" value="ECO:0007669"/>
    <property type="project" value="TreeGrafter"/>
</dbReference>
<comment type="domain">
    <text evidence="13">Consists of three domains; the N-terminal catalytic domain, the editing domain and the C-terminal C-Ala domain. The editing domain removes incorrectly charged amino acids, while the C-Ala domain, along with tRNA(Ala), serves as a bridge to cooperatively bring together the editing and aminoacylation centers thus stimulating deacylation of misacylated tRNAs.</text>
</comment>
<keyword evidence="8 13" id="KW-0694">RNA-binding</keyword>